<accession>A0A811UB98</accession>
<name>A0A811UB98_CERCA</name>
<dbReference type="AlphaFoldDB" id="A0A811UB98"/>
<evidence type="ECO:0000313" key="1">
    <source>
        <dbReference type="EMBL" id="CAD6996154.1"/>
    </source>
</evidence>
<dbReference type="EMBL" id="CAJHJT010000001">
    <property type="protein sequence ID" value="CAD6996154.1"/>
    <property type="molecule type" value="Genomic_DNA"/>
</dbReference>
<dbReference type="Proteomes" id="UP000606786">
    <property type="component" value="Unassembled WGS sequence"/>
</dbReference>
<proteinExistence type="predicted"/>
<keyword evidence="2" id="KW-1185">Reference proteome</keyword>
<gene>
    <name evidence="1" type="ORF">CCAP1982_LOCUS4846</name>
</gene>
<reference evidence="1" key="1">
    <citation type="submission" date="2020-11" db="EMBL/GenBank/DDBJ databases">
        <authorList>
            <person name="Whitehead M."/>
        </authorList>
    </citation>
    <scope>NUCLEOTIDE SEQUENCE</scope>
    <source>
        <strain evidence="1">EGII</strain>
    </source>
</reference>
<comment type="caution">
    <text evidence="1">The sequence shown here is derived from an EMBL/GenBank/DDBJ whole genome shotgun (WGS) entry which is preliminary data.</text>
</comment>
<feature type="non-terminal residue" evidence="1">
    <location>
        <position position="1"/>
    </location>
</feature>
<sequence>ADASIFRNDVRYHSTLQNTWDSVWTKNTHDWKELRDMRGNQLPQSIEDIGPSGALWTTTTTKDMIVLLDILPMT</sequence>
<organism evidence="1 2">
    <name type="scientific">Ceratitis capitata</name>
    <name type="common">Mediterranean fruit fly</name>
    <name type="synonym">Tephritis capitata</name>
    <dbReference type="NCBI Taxonomy" id="7213"/>
    <lineage>
        <taxon>Eukaryota</taxon>
        <taxon>Metazoa</taxon>
        <taxon>Ecdysozoa</taxon>
        <taxon>Arthropoda</taxon>
        <taxon>Hexapoda</taxon>
        <taxon>Insecta</taxon>
        <taxon>Pterygota</taxon>
        <taxon>Neoptera</taxon>
        <taxon>Endopterygota</taxon>
        <taxon>Diptera</taxon>
        <taxon>Brachycera</taxon>
        <taxon>Muscomorpha</taxon>
        <taxon>Tephritoidea</taxon>
        <taxon>Tephritidae</taxon>
        <taxon>Ceratitis</taxon>
        <taxon>Ceratitis</taxon>
    </lineage>
</organism>
<protein>
    <submittedName>
        <fullName evidence="1">(Mediterranean fruit fly) hypothetical protein</fullName>
    </submittedName>
</protein>
<evidence type="ECO:0000313" key="2">
    <source>
        <dbReference type="Proteomes" id="UP000606786"/>
    </source>
</evidence>